<proteinExistence type="predicted"/>
<dbReference type="Proteomes" id="UP000195570">
    <property type="component" value="Unassembled WGS sequence"/>
</dbReference>
<reference evidence="2" key="1">
    <citation type="submission" date="2016-09" db="EMBL/GenBank/DDBJ databases">
        <authorList>
            <person name="Hebert L."/>
            <person name="Moumen B."/>
        </authorList>
    </citation>
    <scope>NUCLEOTIDE SEQUENCE [LARGE SCALE GENOMIC DNA]</scope>
    <source>
        <strain evidence="2">OVI</strain>
    </source>
</reference>
<keyword evidence="1" id="KW-0732">Signal</keyword>
<evidence type="ECO:0000256" key="1">
    <source>
        <dbReference type="SAM" id="SignalP"/>
    </source>
</evidence>
<sequence>MQLITLGAVVVTVAFLGVEALSLHSDDKQITTACHVAREAAAVAGKMKSHYTQQESNLQTVELDLLKLELAAEISKGPQRQSYAPLIAAASSLIATAKNKLQQIRPGVLDVSENLGKLAGAEEMVQAFTELKFGGKAAWQAATALSGNKAGLAYKDETSSYKACGDETRAATQPLTGPKPTADNREITVFHAEIKGAGTTSGTDVMICHHSDSTGTNCGHVDGTATKMAISEGYLTKLNKQQYSTKNNEHPDYKATENTAKGVLPTQAWVTAKLEGLRKLESDLSGLSIQADALRQLTITTNPAYLAVITKIAAARLQKKSRQGQQ</sequence>
<dbReference type="RefSeq" id="XP_067076329.1">
    <property type="nucleotide sequence ID" value="XM_067220228.1"/>
</dbReference>
<evidence type="ECO:0008006" key="4">
    <source>
        <dbReference type="Google" id="ProtNLM"/>
    </source>
</evidence>
<keyword evidence="3" id="KW-1185">Reference proteome</keyword>
<organism evidence="2 3">
    <name type="scientific">Trypanosoma equiperdum</name>
    <dbReference type="NCBI Taxonomy" id="5694"/>
    <lineage>
        <taxon>Eukaryota</taxon>
        <taxon>Discoba</taxon>
        <taxon>Euglenozoa</taxon>
        <taxon>Kinetoplastea</taxon>
        <taxon>Metakinetoplastina</taxon>
        <taxon>Trypanosomatida</taxon>
        <taxon>Trypanosomatidae</taxon>
        <taxon>Trypanosoma</taxon>
    </lineage>
</organism>
<protein>
    <recommendedName>
        <fullName evidence="4">Trypanosome variant surface glycoprotein (A-type)</fullName>
    </recommendedName>
</protein>
<accession>A0A1G4HZ39</accession>
<evidence type="ECO:0000313" key="2">
    <source>
        <dbReference type="EMBL" id="SCU64589.1"/>
    </source>
</evidence>
<dbReference type="VEuPathDB" id="TriTrypDB:TEOVI_000855500"/>
<dbReference type="SUPFAM" id="SSF58087">
    <property type="entry name" value="Variant surface glycoprotein (N-terminal domain)"/>
    <property type="match status" value="1"/>
</dbReference>
<feature type="chain" id="PRO_5009235037" description="Trypanosome variant surface glycoprotein (A-type)" evidence="1">
    <location>
        <begin position="21"/>
        <end position="326"/>
    </location>
</feature>
<name>A0A1G4HZ39_TRYEQ</name>
<dbReference type="EMBL" id="CZPT02000091">
    <property type="protein sequence ID" value="SCU64589.1"/>
    <property type="molecule type" value="Genomic_DNA"/>
</dbReference>
<dbReference type="AlphaFoldDB" id="A0A1G4HZ39"/>
<evidence type="ECO:0000313" key="3">
    <source>
        <dbReference type="Proteomes" id="UP000195570"/>
    </source>
</evidence>
<dbReference type="GeneID" id="92382489"/>
<feature type="signal peptide" evidence="1">
    <location>
        <begin position="1"/>
        <end position="20"/>
    </location>
</feature>
<gene>
    <name evidence="2" type="ORF">TEOVI_000855500</name>
</gene>
<comment type="caution">
    <text evidence="2">The sequence shown here is derived from an EMBL/GenBank/DDBJ whole genome shotgun (WGS) entry which is preliminary data.</text>
</comment>